<gene>
    <name evidence="1" type="ORF">RCOM_1992450</name>
</gene>
<organism evidence="1 2">
    <name type="scientific">Ricinus communis</name>
    <name type="common">Castor bean</name>
    <dbReference type="NCBI Taxonomy" id="3988"/>
    <lineage>
        <taxon>Eukaryota</taxon>
        <taxon>Viridiplantae</taxon>
        <taxon>Streptophyta</taxon>
        <taxon>Embryophyta</taxon>
        <taxon>Tracheophyta</taxon>
        <taxon>Spermatophyta</taxon>
        <taxon>Magnoliopsida</taxon>
        <taxon>eudicotyledons</taxon>
        <taxon>Gunneridae</taxon>
        <taxon>Pentapetalae</taxon>
        <taxon>rosids</taxon>
        <taxon>fabids</taxon>
        <taxon>Malpighiales</taxon>
        <taxon>Euphorbiaceae</taxon>
        <taxon>Acalyphoideae</taxon>
        <taxon>Acalypheae</taxon>
        <taxon>Ricinus</taxon>
    </lineage>
</organism>
<dbReference type="AlphaFoldDB" id="B9TKW6"/>
<evidence type="ECO:0000313" key="1">
    <source>
        <dbReference type="EMBL" id="EEF23496.1"/>
    </source>
</evidence>
<evidence type="ECO:0000313" key="2">
    <source>
        <dbReference type="Proteomes" id="UP000008311"/>
    </source>
</evidence>
<sequence length="81" mass="8784">MSPGLIFSVNDTLSSSMRRSTSTSAFEIAVWMETGASSALDLRAKLFSLPVMPPMRATICEIFARFCFASSVRPSSNSRTA</sequence>
<dbReference type="InParanoid" id="B9TKW6"/>
<reference evidence="2" key="1">
    <citation type="journal article" date="2010" name="Nat. Biotechnol.">
        <title>Draft genome sequence of the oilseed species Ricinus communis.</title>
        <authorList>
            <person name="Chan A.P."/>
            <person name="Crabtree J."/>
            <person name="Zhao Q."/>
            <person name="Lorenzi H."/>
            <person name="Orvis J."/>
            <person name="Puiu D."/>
            <person name="Melake-Berhan A."/>
            <person name="Jones K.M."/>
            <person name="Redman J."/>
            <person name="Chen G."/>
            <person name="Cahoon E.B."/>
            <person name="Gedil M."/>
            <person name="Stanke M."/>
            <person name="Haas B.J."/>
            <person name="Wortman J.R."/>
            <person name="Fraser-Liggett C.M."/>
            <person name="Ravel J."/>
            <person name="Rabinowicz P.D."/>
        </authorList>
    </citation>
    <scope>NUCLEOTIDE SEQUENCE [LARGE SCALE GENOMIC DNA]</scope>
    <source>
        <strain evidence="2">cv. Hale</strain>
    </source>
</reference>
<dbReference type="EMBL" id="EQ985818">
    <property type="protein sequence ID" value="EEF23496.1"/>
    <property type="molecule type" value="Genomic_DNA"/>
</dbReference>
<name>B9TKW6_RICCO</name>
<protein>
    <submittedName>
        <fullName evidence="1">Uncharacterized protein</fullName>
    </submittedName>
</protein>
<keyword evidence="2" id="KW-1185">Reference proteome</keyword>
<accession>B9TKW6</accession>
<proteinExistence type="predicted"/>
<dbReference type="Proteomes" id="UP000008311">
    <property type="component" value="Unassembled WGS sequence"/>
</dbReference>
<feature type="non-terminal residue" evidence="1">
    <location>
        <position position="81"/>
    </location>
</feature>